<keyword evidence="7 9" id="KW-0811">Translocation</keyword>
<dbReference type="PANTHER" id="PTHR42982:SF1">
    <property type="entry name" value="SEC-INDEPENDENT PROTEIN TRANSLOCASE PROTEIN TATA"/>
    <property type="match status" value="1"/>
</dbReference>
<dbReference type="STRING" id="1048340.SAMN05444487_1093"/>
<keyword evidence="12" id="KW-1185">Reference proteome</keyword>
<dbReference type="InterPro" id="IPR003369">
    <property type="entry name" value="TatA/B/E"/>
</dbReference>
<dbReference type="PRINTS" id="PR01506">
    <property type="entry name" value="TATBPROTEIN"/>
</dbReference>
<dbReference type="PANTHER" id="PTHR42982">
    <property type="entry name" value="SEC-INDEPENDENT PROTEIN TRANSLOCASE PROTEIN TATA"/>
    <property type="match status" value="1"/>
</dbReference>
<dbReference type="NCBIfam" id="TIGR01411">
    <property type="entry name" value="tatAE"/>
    <property type="match status" value="1"/>
</dbReference>
<evidence type="ECO:0000256" key="2">
    <source>
        <dbReference type="ARBA" id="ARBA00022448"/>
    </source>
</evidence>
<proteinExistence type="inferred from homology"/>
<comment type="similarity">
    <text evidence="9">Belongs to the TatA/E family.</text>
</comment>
<evidence type="ECO:0000256" key="3">
    <source>
        <dbReference type="ARBA" id="ARBA00022475"/>
    </source>
</evidence>
<evidence type="ECO:0000256" key="10">
    <source>
        <dbReference type="SAM" id="MobiDB-lite"/>
    </source>
</evidence>
<dbReference type="AlphaFoldDB" id="A0A1H2YBU7"/>
<evidence type="ECO:0000256" key="5">
    <source>
        <dbReference type="ARBA" id="ARBA00022927"/>
    </source>
</evidence>
<evidence type="ECO:0000256" key="9">
    <source>
        <dbReference type="HAMAP-Rule" id="MF_00236"/>
    </source>
</evidence>
<name>A0A1H2YBU7_9BACL</name>
<dbReference type="InterPro" id="IPR006312">
    <property type="entry name" value="TatA/E"/>
</dbReference>
<dbReference type="NCBIfam" id="NF011430">
    <property type="entry name" value="PRK14861.1"/>
    <property type="match status" value="1"/>
</dbReference>
<reference evidence="11 12" key="1">
    <citation type="submission" date="2016-10" db="EMBL/GenBank/DDBJ databases">
        <authorList>
            <person name="de Groot N.N."/>
        </authorList>
    </citation>
    <scope>NUCLEOTIDE SEQUENCE [LARGE SCALE GENOMIC DNA]</scope>
    <source>
        <strain evidence="11 12">DSM 45610</strain>
    </source>
</reference>
<comment type="subunit">
    <text evidence="9">Forms a complex with TatC.</text>
</comment>
<dbReference type="Pfam" id="PF02416">
    <property type="entry name" value="TatA_B_E"/>
    <property type="match status" value="1"/>
</dbReference>
<accession>A0A1H2YBU7</accession>
<dbReference type="RefSeq" id="WP_091739909.1">
    <property type="nucleotide sequence ID" value="NZ_FNNQ01000009.1"/>
</dbReference>
<keyword evidence="8 9" id="KW-0472">Membrane</keyword>
<keyword evidence="5 9" id="KW-0653">Protein transport</keyword>
<evidence type="ECO:0000313" key="11">
    <source>
        <dbReference type="EMBL" id="SDX02019.1"/>
    </source>
</evidence>
<sequence length="59" mass="6521">MHPPTLTGIILILLVALLLFGPNKLPELGRSIGKSIREFKNATSGMMDDDTEKKKGQER</sequence>
<keyword evidence="4 9" id="KW-0812">Transmembrane</keyword>
<dbReference type="Proteomes" id="UP000198534">
    <property type="component" value="Unassembled WGS sequence"/>
</dbReference>
<evidence type="ECO:0000256" key="7">
    <source>
        <dbReference type="ARBA" id="ARBA00023010"/>
    </source>
</evidence>
<evidence type="ECO:0000256" key="8">
    <source>
        <dbReference type="ARBA" id="ARBA00023136"/>
    </source>
</evidence>
<evidence type="ECO:0000256" key="1">
    <source>
        <dbReference type="ARBA" id="ARBA00004162"/>
    </source>
</evidence>
<evidence type="ECO:0000313" key="12">
    <source>
        <dbReference type="Proteomes" id="UP000198534"/>
    </source>
</evidence>
<dbReference type="HAMAP" id="MF_00236">
    <property type="entry name" value="TatA_E"/>
    <property type="match status" value="1"/>
</dbReference>
<dbReference type="OrthoDB" id="9800908at2"/>
<evidence type="ECO:0000256" key="4">
    <source>
        <dbReference type="ARBA" id="ARBA00022692"/>
    </source>
</evidence>
<feature type="region of interest" description="Disordered" evidence="10">
    <location>
        <begin position="40"/>
        <end position="59"/>
    </location>
</feature>
<organism evidence="11 12">
    <name type="scientific">Marininema mesophilum</name>
    <dbReference type="NCBI Taxonomy" id="1048340"/>
    <lineage>
        <taxon>Bacteria</taxon>
        <taxon>Bacillati</taxon>
        <taxon>Bacillota</taxon>
        <taxon>Bacilli</taxon>
        <taxon>Bacillales</taxon>
        <taxon>Thermoactinomycetaceae</taxon>
        <taxon>Marininema</taxon>
    </lineage>
</organism>
<dbReference type="EMBL" id="FNNQ01000009">
    <property type="protein sequence ID" value="SDX02019.1"/>
    <property type="molecule type" value="Genomic_DNA"/>
</dbReference>
<keyword evidence="6 9" id="KW-1133">Transmembrane helix</keyword>
<gene>
    <name evidence="9" type="primary">tatA</name>
    <name evidence="11" type="ORF">SAMN05444487_1093</name>
</gene>
<dbReference type="GO" id="GO:0008320">
    <property type="term" value="F:protein transmembrane transporter activity"/>
    <property type="evidence" value="ECO:0007669"/>
    <property type="project" value="UniProtKB-UniRule"/>
</dbReference>
<keyword evidence="2 9" id="KW-0813">Transport</keyword>
<feature type="transmembrane region" description="Helical" evidence="9">
    <location>
        <begin position="6"/>
        <end position="25"/>
    </location>
</feature>
<keyword evidence="3 9" id="KW-1003">Cell membrane</keyword>
<dbReference type="GO" id="GO:0043953">
    <property type="term" value="P:protein transport by the Tat complex"/>
    <property type="evidence" value="ECO:0007669"/>
    <property type="project" value="UniProtKB-UniRule"/>
</dbReference>
<protein>
    <recommendedName>
        <fullName evidence="9">Sec-independent protein translocase protein TatA</fullName>
    </recommendedName>
</protein>
<comment type="subcellular location">
    <subcellularLocation>
        <location evidence="1 9">Cell membrane</location>
        <topology evidence="1 9">Single-pass membrane protein</topology>
    </subcellularLocation>
</comment>
<dbReference type="Gene3D" id="1.20.5.3310">
    <property type="match status" value="1"/>
</dbReference>
<dbReference type="GO" id="GO:0033281">
    <property type="term" value="C:TAT protein transport complex"/>
    <property type="evidence" value="ECO:0007669"/>
    <property type="project" value="UniProtKB-UniRule"/>
</dbReference>
<comment type="function">
    <text evidence="9">Part of the twin-arginine translocation (Tat) system that transports large folded proteins containing a characteristic twin-arginine motif in their signal peptide across membranes. TatA could form the protein-conducting channel of the Tat system.</text>
</comment>
<evidence type="ECO:0000256" key="6">
    <source>
        <dbReference type="ARBA" id="ARBA00022989"/>
    </source>
</evidence>